<keyword evidence="3" id="KW-1185">Reference proteome</keyword>
<sequence>MTFQLPPTMRAWQYSSTTGGLEKNLQLNSVAPIPKPGPNQHLVQVIATALNPVDYKPTEAPLVGLLLVRKPATPGIDFAGRVVIPADGSPFKPGQLVCGAAGKSPLAGGALAEFALCEKSHVIALPDGVDPVAAATLTVAGLTAYQSIVPNVKEGDHIFINGGSGGTGIFGIQFAKAVGCHVTTSCSTTNVELCKSLGADEVIDYTKGTLLEALKSSSHKFDHAVDNVGVDRELYWQCHEYLQPAATYVLISRELALASLVDIVSLKVIPSFLGGIKRRLTGFFPDPKPADLESIVQLIKEGKVKPVIDQKFSFEQAVQAFEKLKTKRAKGKIVIDVASETHTQMWTE</sequence>
<protein>
    <submittedName>
        <fullName evidence="2">Zinc alcohol dehydrogenase</fullName>
    </submittedName>
</protein>
<reference evidence="2 3" key="1">
    <citation type="submission" date="2024-06" db="EMBL/GenBank/DDBJ databases">
        <title>Complete genome of Phlyctema vagabunda strain 19-DSS-EL-015.</title>
        <authorList>
            <person name="Fiorenzani C."/>
        </authorList>
    </citation>
    <scope>NUCLEOTIDE SEQUENCE [LARGE SCALE GENOMIC DNA]</scope>
    <source>
        <strain evidence="2 3">19-DSS-EL-015</strain>
    </source>
</reference>
<dbReference type="SUPFAM" id="SSF51735">
    <property type="entry name" value="NAD(P)-binding Rossmann-fold domains"/>
    <property type="match status" value="1"/>
</dbReference>
<evidence type="ECO:0000313" key="2">
    <source>
        <dbReference type="EMBL" id="KAL3427856.1"/>
    </source>
</evidence>
<evidence type="ECO:0000313" key="3">
    <source>
        <dbReference type="Proteomes" id="UP001629113"/>
    </source>
</evidence>
<dbReference type="EMBL" id="JBFCZG010000001">
    <property type="protein sequence ID" value="KAL3427856.1"/>
    <property type="molecule type" value="Genomic_DNA"/>
</dbReference>
<dbReference type="SMART" id="SM00829">
    <property type="entry name" value="PKS_ER"/>
    <property type="match status" value="1"/>
</dbReference>
<dbReference type="InterPro" id="IPR020843">
    <property type="entry name" value="ER"/>
</dbReference>
<gene>
    <name evidence="2" type="ORF">PVAG01_01365</name>
</gene>
<feature type="domain" description="Enoyl reductase (ER)" evidence="1">
    <location>
        <begin position="20"/>
        <end position="335"/>
    </location>
</feature>
<comment type="caution">
    <text evidence="2">The sequence shown here is derived from an EMBL/GenBank/DDBJ whole genome shotgun (WGS) entry which is preliminary data.</text>
</comment>
<dbReference type="Pfam" id="PF08240">
    <property type="entry name" value="ADH_N"/>
    <property type="match status" value="1"/>
</dbReference>
<dbReference type="Gene3D" id="3.90.180.10">
    <property type="entry name" value="Medium-chain alcohol dehydrogenases, catalytic domain"/>
    <property type="match status" value="1"/>
</dbReference>
<dbReference type="InterPro" id="IPR036291">
    <property type="entry name" value="NAD(P)-bd_dom_sf"/>
</dbReference>
<dbReference type="SUPFAM" id="SSF50129">
    <property type="entry name" value="GroES-like"/>
    <property type="match status" value="1"/>
</dbReference>
<dbReference type="CDD" id="cd08267">
    <property type="entry name" value="MDR1"/>
    <property type="match status" value="1"/>
</dbReference>
<evidence type="ECO:0000259" key="1">
    <source>
        <dbReference type="SMART" id="SM00829"/>
    </source>
</evidence>
<organism evidence="2 3">
    <name type="scientific">Phlyctema vagabunda</name>
    <dbReference type="NCBI Taxonomy" id="108571"/>
    <lineage>
        <taxon>Eukaryota</taxon>
        <taxon>Fungi</taxon>
        <taxon>Dikarya</taxon>
        <taxon>Ascomycota</taxon>
        <taxon>Pezizomycotina</taxon>
        <taxon>Leotiomycetes</taxon>
        <taxon>Helotiales</taxon>
        <taxon>Dermateaceae</taxon>
        <taxon>Phlyctema</taxon>
    </lineage>
</organism>
<dbReference type="Gene3D" id="3.40.50.720">
    <property type="entry name" value="NAD(P)-binding Rossmann-like Domain"/>
    <property type="match status" value="1"/>
</dbReference>
<dbReference type="InterPro" id="IPR013154">
    <property type="entry name" value="ADH-like_N"/>
</dbReference>
<dbReference type="Proteomes" id="UP001629113">
    <property type="component" value="Unassembled WGS sequence"/>
</dbReference>
<dbReference type="InterPro" id="IPR052733">
    <property type="entry name" value="Chloroplast_QOR"/>
</dbReference>
<proteinExistence type="predicted"/>
<dbReference type="Pfam" id="PF13602">
    <property type="entry name" value="ADH_zinc_N_2"/>
    <property type="match status" value="1"/>
</dbReference>
<dbReference type="PANTHER" id="PTHR44013:SF1">
    <property type="entry name" value="ZINC-TYPE ALCOHOL DEHYDROGENASE-LIKE PROTEIN C16A3.02C"/>
    <property type="match status" value="1"/>
</dbReference>
<accession>A0ABR4PX93</accession>
<name>A0ABR4PX93_9HELO</name>
<dbReference type="PANTHER" id="PTHR44013">
    <property type="entry name" value="ZINC-TYPE ALCOHOL DEHYDROGENASE-LIKE PROTEIN C16A3.02C"/>
    <property type="match status" value="1"/>
</dbReference>
<dbReference type="InterPro" id="IPR011032">
    <property type="entry name" value="GroES-like_sf"/>
</dbReference>